<accession>A0A087T5W2</accession>
<keyword evidence="2" id="KW-1185">Reference proteome</keyword>
<dbReference type="AlphaFoldDB" id="A0A087T5W2"/>
<organism evidence="1 2">
    <name type="scientific">Stegodyphus mimosarum</name>
    <name type="common">African social velvet spider</name>
    <dbReference type="NCBI Taxonomy" id="407821"/>
    <lineage>
        <taxon>Eukaryota</taxon>
        <taxon>Metazoa</taxon>
        <taxon>Ecdysozoa</taxon>
        <taxon>Arthropoda</taxon>
        <taxon>Chelicerata</taxon>
        <taxon>Arachnida</taxon>
        <taxon>Araneae</taxon>
        <taxon>Araneomorphae</taxon>
        <taxon>Entelegynae</taxon>
        <taxon>Eresoidea</taxon>
        <taxon>Eresidae</taxon>
        <taxon>Stegodyphus</taxon>
    </lineage>
</organism>
<gene>
    <name evidence="1" type="ORF">X975_06373</name>
</gene>
<protein>
    <submittedName>
        <fullName evidence="1">Uncharacterized protein</fullName>
    </submittedName>
</protein>
<reference evidence="1 2" key="1">
    <citation type="submission" date="2013-11" db="EMBL/GenBank/DDBJ databases">
        <title>Genome sequencing of Stegodyphus mimosarum.</title>
        <authorList>
            <person name="Bechsgaard J."/>
        </authorList>
    </citation>
    <scope>NUCLEOTIDE SEQUENCE [LARGE SCALE GENOMIC DNA]</scope>
</reference>
<evidence type="ECO:0000313" key="1">
    <source>
        <dbReference type="EMBL" id="KFM60501.1"/>
    </source>
</evidence>
<dbReference type="EMBL" id="KK113577">
    <property type="protein sequence ID" value="KFM60501.1"/>
    <property type="molecule type" value="Genomic_DNA"/>
</dbReference>
<dbReference type="Proteomes" id="UP000054359">
    <property type="component" value="Unassembled WGS sequence"/>
</dbReference>
<evidence type="ECO:0000313" key="2">
    <source>
        <dbReference type="Proteomes" id="UP000054359"/>
    </source>
</evidence>
<proteinExistence type="predicted"/>
<name>A0A087T5W2_STEMI</name>
<feature type="non-terminal residue" evidence="1">
    <location>
        <position position="56"/>
    </location>
</feature>
<sequence>MHHLATGPTYTEHDLACSQKWSSGVRITWSQPIFDTLGSVILEQLLSDIVCCSISI</sequence>